<dbReference type="PROSITE" id="PS00455">
    <property type="entry name" value="AMP_BINDING"/>
    <property type="match status" value="3"/>
</dbReference>
<dbReference type="InterPro" id="IPR042099">
    <property type="entry name" value="ANL_N_sf"/>
</dbReference>
<dbReference type="InterPro" id="IPR000873">
    <property type="entry name" value="AMP-dep_synth/lig_dom"/>
</dbReference>
<feature type="region of interest" description="Disordered" evidence="4">
    <location>
        <begin position="1"/>
        <end position="24"/>
    </location>
</feature>
<evidence type="ECO:0000313" key="7">
    <source>
        <dbReference type="Proteomes" id="UP001595699"/>
    </source>
</evidence>
<dbReference type="InterPro" id="IPR020802">
    <property type="entry name" value="TesA-like"/>
</dbReference>
<gene>
    <name evidence="6" type="ORF">ACFOUW_28230</name>
</gene>
<dbReference type="Pfam" id="PF13193">
    <property type="entry name" value="AMP-binding_C"/>
    <property type="match status" value="3"/>
</dbReference>
<evidence type="ECO:0000256" key="1">
    <source>
        <dbReference type="ARBA" id="ARBA00001957"/>
    </source>
</evidence>
<feature type="domain" description="Carrier" evidence="5">
    <location>
        <begin position="22"/>
        <end position="97"/>
    </location>
</feature>
<dbReference type="Pfam" id="PF00975">
    <property type="entry name" value="Thioesterase"/>
    <property type="match status" value="1"/>
</dbReference>
<dbReference type="InterPro" id="IPR020806">
    <property type="entry name" value="PKS_PP-bd"/>
</dbReference>
<dbReference type="Gene3D" id="3.40.50.12780">
    <property type="entry name" value="N-terminal domain of ligase-like"/>
    <property type="match status" value="1"/>
</dbReference>
<feature type="domain" description="Carrier" evidence="5">
    <location>
        <begin position="1080"/>
        <end position="1155"/>
    </location>
</feature>
<sequence length="3456" mass="372380">MSLPNEPLVTDPDPGRPTAYEAPRSSAGEIIAEIWADLLGVERVGVDDDFFELGGLSLTAARAVARIRTALGVDLSLRTLFAAPTVARLVKRLPARTVSAAQPVLAPRARPERVPLSFAQLRLWFLDQLSSDSTEYNLPVALRLEGHLRRDALGLAIDDLVRRHESLRTIYRDADGDPHQVVLPAEVTPDLEVVDTTEERLGDALAAASNHGFDLATELPIRATLFVLGQDEHVLLLLLHHICGDNLSMNPLVRDLSHAYTARCAGTKPDLAPLPVQYADYALWQRELLGDEADPDSPMSRQLAFWTSTLTGIPDELELPTDRARPAVPSHRGDTVRFSLSPELHGRLADLAMSEGSTFFMVLQAGFALLLSRSGAGADLPIGTPIGGRTDEALDDLVGFFVNTIVLRTDTSGDPTFRELVRRVRDADAAAYANSELPFERLVEALDPARSLSRNPLFQVMITSVDDELPALGDLGCAFEPMNAGTAKFDLAWEVADLRADDGTPAGVACAMNFAVDLFDAATVRGLVDRLVRLFEQAAAHPDTPVERLELLSEDEHRSLLEEWSGAQVDLAGVGSIHALLERQAALTPDATALVHGEEDLSYAELDRRANQLARALVRRGIGPDQLVALALPRSFDTVIALVGVLKAGAAYLPLELSHPAERIGSVLDEARPTVLLTTRATAPACPAGEVPLLVLDDPAVVAELATLQGTDLTDADRVVPLSAKHLLCVLYTSGSTGRPKGVALTHEGLPTHAVTKVAYHRATAVSRTLQISSLSFDGHISELCIVFSTGSTLVLAGREDILPGEAFADLVTRHGITHMDLTPAALAAMPPDSLASVRTISVGGDASPPALIERWAPGRTMINSYGPSEVTVCTTMSDDLLGPGKATPIGRPVGGKHVYVLDGSLRLVPVGVPGELYVSGAGLARGYLDQPGLTAQRFVACPFGQPGQRMYRTGDLVRWRADGQLEFLGRVDDQVKIRGIRVEPGEVEATLARHPHVRQASVLAVRDETGDRSLVAYVAADATAAELRRHVAATLPDYLVPAAFLLLESLPLTANGKLDRDALPAPGDRQRELDDAFVPPRSPVEELVAGVWARVLGVERVGAFDDFFELGGHSLTATRVVSRLRSALGAELGLRGLFEAPTVAGFAAHLKHAAVDDRPALRAVPRPEVVPLSPAQQRLRFLNDWEPAGGLYNVADAVRLSGELDRTALDEALRDVLRRHESLRTVFPDVDGVPRQVILDAQSVGPVLTLVDGDDRLREYAMRGFDLAREIPFRAWLFAQSATEHVLLLVTNHIATDGWSTLPFVRDLSEAYATRVRGEAPSFAPLPVQYADFTLWQQKVLGDEDDPGSRIAQQLAYWQSALAGLPDELELPTDRPRPVEPSHRGGNVAFELDAATHAALGRVARERDATLFMVLHAALAALLARLGAGTDLPLGVPVAGRDDEALDELVGFFVNTLVVRVDTSGEPTFDELLRRVVATTLDAYAHQDVPFERVVERINPHRSPSRHPLFQVLLALQNNVDAALTLPDLRSDVVQVDLDVARFDLEFDLAENVAADGEPAGLSGRLGYSADLFDEATARELVARFLVVLRTVADRPDVRLEDLDVLLPGEAERILDAWNDTAARVPHASVTALVESHARAIPSAPAISHLGTTLTYAELDRAANRLAHRLRGLGVGRETPVAIYLDRSIELLVAVLGTLKAGGTYVPLHHRYPPDRLNWIVDDVAAPVLVTDRTVLPDGMTGCPHTIVAGGDWLDGYPDEPVEVERARDQLAYVIYTSGTTGTPKGVAVTDANVVELAADPAFTSGRHRRVVMHSAHAFDPSTYEMWVPLLQGGHLILAPGETLDADGLRALMDEYEPTGMFIITPLFNLLVEEAPDVLDRLEEVWFGGEAVSVTIVDRVVETMRNTRTFHVYGPTETTTFATASLVPLDRQPGAPVPIGKPTGNTRVYVLDRLLRPVPVGVPGELYVAGTGVARGYVGRRRLSAERFVACPYGAPGGRMYRTGDLVRWDWHGEIHFLGRSDQQVKVRGFRIELGEIEAVLQRHPEVREVVVVAREDAPGDKRLVAYVATAASTADLHRHASTELPDYMVPSAIVVVDALPLMPNGKVDRKALPAPPDRRTGDLVAPRTPTEEAIASLWSQLLGIERIGVEDDFFELGGHSLTATRLVSRIRSVLGVELGVRSVFDSPTVAAQATLVASTTTTRAPLRPMPRPAEVPLSFAQRRQWFLNRLPAAQAAYNVSYATRLEGQLDRSALAAAIRDVVDRHDALRTVFPEVAGEPVQVVRPLDGEILAMEEITEPALSDALNAEKACGFDLTTDVPFRARLFALPDGQHVLLVVFHHIAVDGWSLAPFTADLAAAYAARMDDRAPSFRPLPVSYLDYTLWQRSELGDEHDPGSELARQLAYWRKALAGLPEGLALPADRPRPAEFGYRGGNLEFVVPAGTHATLRRLAREHDTTPFIVLNTALATLLTRLGAGTDILVGTPIAGRTDEALDDLVGFFVNTLVLRTDTSGDPTFSELLRRATPATLDAYAHQDVPFESLVEALKPQRTLARHPLFQVMFVLQNNAEGRVVLPGLRSTPVALHSDAAMFDLEFELTEQLTDVGAAAGIHGRFGYNADLFDPATGAELVERFLRVLDAVAADPHAPIGSVDVLLPGERDRLLDDWSGQLSDGAKSTFVELFAERVARTPDAPALTAGDVTLDYAELDRRANRLAHHLVSRGVGPEQRVAVVLPRSIELVVATLAILKAGGAYIPVDPAYPASRIAYLLEDSQPSLVLRLEDAVLAEAYPETPPEVGLRPEHPAYVIYTSGSTGRPKGVVVTHAGVEELAAYMGEQLEIGADSRVLQFASPSFDAAFWDLCLTFGAGARLVVAEEPDLLPSRPLAETVRRYGVTHVTLPPAALAELSSREELPSLRWIVAAGDALRPDLADVWSGRVAMANAYGPTEATICATISDRLAPGDAPTIGRPVADKRVYVLDAGLRPIPPGVVGELYLAGPGLARGYLDRPGTTSERFVACPFGPPGRRMYRAGDLVRWDRHGALHFVGRSDEQVKLRGFRIELGEIEAALGAEPAVAQTAVVLRTDQSEPRLVAYVVPADSAPFDPTALRRSLAVRLPSHLVPATFVALDALPLSPNGKVDRTALPAPEPEGVGEVGPARSAREVVVAELFAASLGVRAVDPDADYFEFGGSSLAAVRLVSRLNDALGTDLGVRHLFERPTVAGLAALDSAGTGGDLDVLLPIRRTGDGPPLFCVHPVSGLGWSYAGLARYVDRRIYALQSPGLSGPSSPSSVDDLADAYVDAIRRVAPTGPYLLLGWSLGGLVAHGMALRLQAAGERVALLAMLDSYPNVRVDVEAAPPELAGAAPADVLATVHAANARAAATHEVRERYAGELLHVRATGHGYDALAWEPYVDGVATYQVSSGHDDLMRPDALAEIGPIVAAHIDRALAGEEER</sequence>
<reference evidence="7" key="1">
    <citation type="journal article" date="2019" name="Int. J. Syst. Evol. Microbiol.">
        <title>The Global Catalogue of Microorganisms (GCM) 10K type strain sequencing project: providing services to taxonomists for standard genome sequencing and annotation.</title>
        <authorList>
            <consortium name="The Broad Institute Genomics Platform"/>
            <consortium name="The Broad Institute Genome Sequencing Center for Infectious Disease"/>
            <person name="Wu L."/>
            <person name="Ma J."/>
        </authorList>
    </citation>
    <scope>NUCLEOTIDE SEQUENCE [LARGE SCALE GENOMIC DNA]</scope>
    <source>
        <strain evidence="7">CGMCC 4.7241</strain>
    </source>
</reference>
<evidence type="ECO:0000256" key="4">
    <source>
        <dbReference type="SAM" id="MobiDB-lite"/>
    </source>
</evidence>
<organism evidence="6 7">
    <name type="scientific">Tenggerimyces flavus</name>
    <dbReference type="NCBI Taxonomy" id="1708749"/>
    <lineage>
        <taxon>Bacteria</taxon>
        <taxon>Bacillati</taxon>
        <taxon>Actinomycetota</taxon>
        <taxon>Actinomycetes</taxon>
        <taxon>Propionibacteriales</taxon>
        <taxon>Nocardioidaceae</taxon>
        <taxon>Tenggerimyces</taxon>
    </lineage>
</organism>
<dbReference type="PANTHER" id="PTHR45527">
    <property type="entry name" value="NONRIBOSOMAL PEPTIDE SYNTHETASE"/>
    <property type="match status" value="1"/>
</dbReference>
<dbReference type="PANTHER" id="PTHR45527:SF1">
    <property type="entry name" value="FATTY ACID SYNTHASE"/>
    <property type="match status" value="1"/>
</dbReference>
<dbReference type="SUPFAM" id="SSF53474">
    <property type="entry name" value="alpha/beta-Hydrolases"/>
    <property type="match status" value="1"/>
</dbReference>
<dbReference type="InterPro" id="IPR029058">
    <property type="entry name" value="AB_hydrolase_fold"/>
</dbReference>
<dbReference type="Gene3D" id="3.30.559.30">
    <property type="entry name" value="Nonribosomal peptide synthetase, condensation domain"/>
    <property type="match status" value="3"/>
</dbReference>
<evidence type="ECO:0000313" key="6">
    <source>
        <dbReference type="EMBL" id="MFC3764757.1"/>
    </source>
</evidence>
<dbReference type="CDD" id="cd12117">
    <property type="entry name" value="A_NRPS_Srf_like"/>
    <property type="match status" value="1"/>
</dbReference>
<dbReference type="Gene3D" id="2.30.38.10">
    <property type="entry name" value="Luciferase, Domain 3"/>
    <property type="match status" value="2"/>
</dbReference>
<dbReference type="RefSeq" id="WP_205121593.1">
    <property type="nucleotide sequence ID" value="NZ_JAFBCM010000001.1"/>
</dbReference>
<dbReference type="InterPro" id="IPR045851">
    <property type="entry name" value="AMP-bd_C_sf"/>
</dbReference>
<dbReference type="SUPFAM" id="SSF47336">
    <property type="entry name" value="ACP-like"/>
    <property type="match status" value="4"/>
</dbReference>
<dbReference type="InterPro" id="IPR001242">
    <property type="entry name" value="Condensation_dom"/>
</dbReference>
<dbReference type="EMBL" id="JBHRZH010000033">
    <property type="protein sequence ID" value="MFC3764757.1"/>
    <property type="molecule type" value="Genomic_DNA"/>
</dbReference>
<evidence type="ECO:0000256" key="3">
    <source>
        <dbReference type="ARBA" id="ARBA00022553"/>
    </source>
</evidence>
<accession>A0ABV7YJJ4</accession>
<dbReference type="InterPro" id="IPR025110">
    <property type="entry name" value="AMP-bd_C"/>
</dbReference>
<evidence type="ECO:0000256" key="2">
    <source>
        <dbReference type="ARBA" id="ARBA00022450"/>
    </source>
</evidence>
<dbReference type="Gene3D" id="3.40.50.1820">
    <property type="entry name" value="alpha/beta hydrolase"/>
    <property type="match status" value="1"/>
</dbReference>
<comment type="cofactor">
    <cofactor evidence="1">
        <name>pantetheine 4'-phosphate</name>
        <dbReference type="ChEBI" id="CHEBI:47942"/>
    </cofactor>
</comment>
<dbReference type="SUPFAM" id="SSF56801">
    <property type="entry name" value="Acetyl-CoA synthetase-like"/>
    <property type="match status" value="3"/>
</dbReference>
<dbReference type="Pfam" id="PF00668">
    <property type="entry name" value="Condensation"/>
    <property type="match status" value="3"/>
</dbReference>
<name>A0ABV7YJJ4_9ACTN</name>
<dbReference type="Proteomes" id="UP001595699">
    <property type="component" value="Unassembled WGS sequence"/>
</dbReference>
<dbReference type="InterPro" id="IPR020845">
    <property type="entry name" value="AMP-binding_CS"/>
</dbReference>
<dbReference type="InterPro" id="IPR023213">
    <property type="entry name" value="CAT-like_dom_sf"/>
</dbReference>
<dbReference type="PROSITE" id="PS50075">
    <property type="entry name" value="CARRIER"/>
    <property type="match status" value="4"/>
</dbReference>
<proteinExistence type="predicted"/>
<feature type="domain" description="Carrier" evidence="5">
    <location>
        <begin position="2127"/>
        <end position="2202"/>
    </location>
</feature>
<dbReference type="NCBIfam" id="TIGR01733">
    <property type="entry name" value="AA-adenyl-dom"/>
    <property type="match status" value="3"/>
</dbReference>
<keyword evidence="2" id="KW-0596">Phosphopantetheine</keyword>
<dbReference type="CDD" id="cd19540">
    <property type="entry name" value="LCL_NRPS-like"/>
    <property type="match status" value="3"/>
</dbReference>
<dbReference type="Pfam" id="PF00550">
    <property type="entry name" value="PP-binding"/>
    <property type="match status" value="4"/>
</dbReference>
<dbReference type="Gene3D" id="3.40.50.980">
    <property type="match status" value="4"/>
</dbReference>
<keyword evidence="3" id="KW-0597">Phosphoprotein</keyword>
<dbReference type="InterPro" id="IPR009081">
    <property type="entry name" value="PP-bd_ACP"/>
</dbReference>
<dbReference type="PROSITE" id="PS00012">
    <property type="entry name" value="PHOSPHOPANTETHEINE"/>
    <property type="match status" value="3"/>
</dbReference>
<feature type="domain" description="Carrier" evidence="5">
    <location>
        <begin position="3158"/>
        <end position="3233"/>
    </location>
</feature>
<dbReference type="Gene3D" id="1.10.1200.10">
    <property type="entry name" value="ACP-like"/>
    <property type="match status" value="3"/>
</dbReference>
<evidence type="ECO:0000259" key="5">
    <source>
        <dbReference type="PROSITE" id="PS50075"/>
    </source>
</evidence>
<comment type="caution">
    <text evidence="6">The sequence shown here is derived from an EMBL/GenBank/DDBJ whole genome shotgun (WGS) entry which is preliminary data.</text>
</comment>
<dbReference type="Gene3D" id="3.30.559.10">
    <property type="entry name" value="Chloramphenicol acetyltransferase-like domain"/>
    <property type="match status" value="3"/>
</dbReference>
<dbReference type="SUPFAM" id="SSF52777">
    <property type="entry name" value="CoA-dependent acyltransferases"/>
    <property type="match status" value="6"/>
</dbReference>
<dbReference type="InterPro" id="IPR036736">
    <property type="entry name" value="ACP-like_sf"/>
</dbReference>
<dbReference type="InterPro" id="IPR010071">
    <property type="entry name" value="AA_adenyl_dom"/>
</dbReference>
<dbReference type="NCBIfam" id="NF003417">
    <property type="entry name" value="PRK04813.1"/>
    <property type="match status" value="3"/>
</dbReference>
<dbReference type="SMART" id="SM00824">
    <property type="entry name" value="PKS_TE"/>
    <property type="match status" value="1"/>
</dbReference>
<dbReference type="SMART" id="SM00823">
    <property type="entry name" value="PKS_PP"/>
    <property type="match status" value="4"/>
</dbReference>
<dbReference type="InterPro" id="IPR001031">
    <property type="entry name" value="Thioesterase"/>
</dbReference>
<keyword evidence="7" id="KW-1185">Reference proteome</keyword>
<dbReference type="Pfam" id="PF00501">
    <property type="entry name" value="AMP-binding"/>
    <property type="match status" value="3"/>
</dbReference>
<dbReference type="Gene3D" id="3.30.300.30">
    <property type="match status" value="3"/>
</dbReference>
<dbReference type="CDD" id="cd17652">
    <property type="entry name" value="A_NRPS_CmdD_like"/>
    <property type="match status" value="1"/>
</dbReference>
<dbReference type="InterPro" id="IPR006162">
    <property type="entry name" value="Ppantetheine_attach_site"/>
</dbReference>
<protein>
    <submittedName>
        <fullName evidence="6">Amino acid adenylation domain-containing protein</fullName>
    </submittedName>
</protein>